<evidence type="ECO:0000313" key="2">
    <source>
        <dbReference type="Proteomes" id="UP000789759"/>
    </source>
</evidence>
<evidence type="ECO:0000313" key="1">
    <source>
        <dbReference type="EMBL" id="CAG8784636.1"/>
    </source>
</evidence>
<name>A0A9N9JJZ3_9GLOM</name>
<accession>A0A9N9JJZ3</accession>
<comment type="caution">
    <text evidence="1">The sequence shown here is derived from an EMBL/GenBank/DDBJ whole genome shotgun (WGS) entry which is preliminary data.</text>
</comment>
<feature type="non-terminal residue" evidence="1">
    <location>
        <position position="1"/>
    </location>
</feature>
<dbReference type="EMBL" id="CAJVQA010025031">
    <property type="protein sequence ID" value="CAG8784636.1"/>
    <property type="molecule type" value="Genomic_DNA"/>
</dbReference>
<dbReference type="Proteomes" id="UP000789759">
    <property type="component" value="Unassembled WGS sequence"/>
</dbReference>
<organism evidence="1 2">
    <name type="scientific">Cetraspora pellucida</name>
    <dbReference type="NCBI Taxonomy" id="1433469"/>
    <lineage>
        <taxon>Eukaryota</taxon>
        <taxon>Fungi</taxon>
        <taxon>Fungi incertae sedis</taxon>
        <taxon>Mucoromycota</taxon>
        <taxon>Glomeromycotina</taxon>
        <taxon>Glomeromycetes</taxon>
        <taxon>Diversisporales</taxon>
        <taxon>Gigasporaceae</taxon>
        <taxon>Cetraspora</taxon>
    </lineage>
</organism>
<sequence length="148" mass="16736">KYKKPPVLVFDNISFLDKTHPEIIDLLQENAKESIDSSKYVVVFVTGISPEKDERGKVCNDAEAKKLHELIGGRIKALQSAAIAIECKKSFEAEINRGQLYREKVKPLRKALLENDDKGLEYVMVQKIVKDDTMLDKLLSKVINGVLH</sequence>
<gene>
    <name evidence="1" type="ORF">CPELLU_LOCUS16599</name>
</gene>
<protein>
    <submittedName>
        <fullName evidence="1">5452_t:CDS:1</fullName>
    </submittedName>
</protein>
<keyword evidence="2" id="KW-1185">Reference proteome</keyword>
<dbReference type="OrthoDB" id="2333074at2759"/>
<proteinExistence type="predicted"/>
<dbReference type="AlphaFoldDB" id="A0A9N9JJZ3"/>
<reference evidence="1" key="1">
    <citation type="submission" date="2021-06" db="EMBL/GenBank/DDBJ databases">
        <authorList>
            <person name="Kallberg Y."/>
            <person name="Tangrot J."/>
            <person name="Rosling A."/>
        </authorList>
    </citation>
    <scope>NUCLEOTIDE SEQUENCE</scope>
    <source>
        <strain evidence="1">FL966</strain>
    </source>
</reference>